<protein>
    <recommendedName>
        <fullName evidence="3">DUF2857 domain-containing protein</fullName>
    </recommendedName>
</protein>
<name>W1J657_9GAMM</name>
<gene>
    <name evidence="1" type="ORF">XCR1_2890010</name>
</gene>
<organism evidence="1 2">
    <name type="scientific">Xenorhabdus cabanillasii JM26</name>
    <dbReference type="NCBI Taxonomy" id="1427517"/>
    <lineage>
        <taxon>Bacteria</taxon>
        <taxon>Pseudomonadati</taxon>
        <taxon>Pseudomonadota</taxon>
        <taxon>Gammaproteobacteria</taxon>
        <taxon>Enterobacterales</taxon>
        <taxon>Morganellaceae</taxon>
        <taxon>Xenorhabdus</taxon>
    </lineage>
</organism>
<dbReference type="InterPro" id="IPR021364">
    <property type="entry name" value="DUF2857"/>
</dbReference>
<accession>W1J657</accession>
<evidence type="ECO:0000313" key="2">
    <source>
        <dbReference type="Proteomes" id="UP000019197"/>
    </source>
</evidence>
<dbReference type="AlphaFoldDB" id="W1J657"/>
<proteinExistence type="predicted"/>
<reference evidence="1 2" key="1">
    <citation type="submission" date="2013-11" db="EMBL/GenBank/DDBJ databases">
        <title>Draft genome sequence and annotation of the entomopathogenic bacterium, Xenorhabdus cabanillasi strain JM26.</title>
        <authorList>
            <person name="Gualtieri M."/>
            <person name="Ogier J.C."/>
            <person name="Pages S."/>
            <person name="Givaudan A."/>
            <person name="Gaudriault S."/>
        </authorList>
    </citation>
    <scope>NUCLEOTIDE SEQUENCE [LARGE SCALE GENOMIC DNA]</scope>
    <source>
        <strain evidence="1 2">JM26</strain>
    </source>
</reference>
<dbReference type="Pfam" id="PF11198">
    <property type="entry name" value="DUF2857"/>
    <property type="match status" value="1"/>
</dbReference>
<dbReference type="Proteomes" id="UP000019197">
    <property type="component" value="Unassembled WGS sequence"/>
</dbReference>
<sequence length="214" mass="24073">MRVFRIYSCRSDGPDSGRKCMNHLSQATNNLLMQMVMDLKNGYIRRCESLGMTPTEMQMLQSLTIEDLHYLGNSPVSVLTVHIHHSNLARILHQARIEQQRMQRIDRALMLGGSIEMMRYFFGLSSLEIAARRRIAGIAVRAGRGLVLSEDENRDLWQCWQGAEIAQADSAEGLDMMMAVAERNDVSLTSVWNAVREWYPAGSADTGPAVREGA</sequence>
<comment type="caution">
    <text evidence="1">The sequence shown here is derived from an EMBL/GenBank/DDBJ whole genome shotgun (WGS) entry which is preliminary data.</text>
</comment>
<evidence type="ECO:0000313" key="1">
    <source>
        <dbReference type="EMBL" id="CDL86242.1"/>
    </source>
</evidence>
<evidence type="ECO:0008006" key="3">
    <source>
        <dbReference type="Google" id="ProtNLM"/>
    </source>
</evidence>
<dbReference type="EMBL" id="CBXE010000211">
    <property type="protein sequence ID" value="CDL86242.1"/>
    <property type="molecule type" value="Genomic_DNA"/>
</dbReference>